<evidence type="ECO:0000313" key="10">
    <source>
        <dbReference type="Proteomes" id="UP000554144"/>
    </source>
</evidence>
<feature type="transmembrane region" description="Helical" evidence="7">
    <location>
        <begin position="151"/>
        <end position="174"/>
    </location>
</feature>
<organism evidence="9 10">
    <name type="scientific">Pollutimonas harenae</name>
    <dbReference type="NCBI Taxonomy" id="657015"/>
    <lineage>
        <taxon>Bacteria</taxon>
        <taxon>Pseudomonadati</taxon>
        <taxon>Pseudomonadota</taxon>
        <taxon>Betaproteobacteria</taxon>
        <taxon>Burkholderiales</taxon>
        <taxon>Alcaligenaceae</taxon>
        <taxon>Pollutimonas</taxon>
    </lineage>
</organism>
<comment type="caution">
    <text evidence="9">The sequence shown here is derived from an EMBL/GenBank/DDBJ whole genome shotgun (WGS) entry which is preliminary data.</text>
</comment>
<evidence type="ECO:0000313" key="9">
    <source>
        <dbReference type="EMBL" id="NYT85568.1"/>
    </source>
</evidence>
<evidence type="ECO:0000256" key="2">
    <source>
        <dbReference type="ARBA" id="ARBA00022448"/>
    </source>
</evidence>
<evidence type="ECO:0000259" key="8">
    <source>
        <dbReference type="PROSITE" id="PS50850"/>
    </source>
</evidence>
<evidence type="ECO:0000256" key="3">
    <source>
        <dbReference type="ARBA" id="ARBA00022475"/>
    </source>
</evidence>
<gene>
    <name evidence="9" type="ORF">H0A62_08130</name>
</gene>
<dbReference type="FunFam" id="1.20.1720.10:FF:000004">
    <property type="entry name" value="EmrB/QacA family drug resistance transporter"/>
    <property type="match status" value="1"/>
</dbReference>
<dbReference type="CDD" id="cd17502">
    <property type="entry name" value="MFS_Azr1_MDR_like"/>
    <property type="match status" value="1"/>
</dbReference>
<feature type="transmembrane region" description="Helical" evidence="7">
    <location>
        <begin position="493"/>
        <end position="513"/>
    </location>
</feature>
<feature type="transmembrane region" description="Helical" evidence="7">
    <location>
        <begin position="370"/>
        <end position="394"/>
    </location>
</feature>
<feature type="transmembrane region" description="Helical" evidence="7">
    <location>
        <begin position="345"/>
        <end position="364"/>
    </location>
</feature>
<dbReference type="RefSeq" id="WP_130039147.1">
    <property type="nucleotide sequence ID" value="NZ_JACCEV010000002.1"/>
</dbReference>
<dbReference type="GO" id="GO:0022857">
    <property type="term" value="F:transmembrane transporter activity"/>
    <property type="evidence" value="ECO:0007669"/>
    <property type="project" value="InterPro"/>
</dbReference>
<protein>
    <submittedName>
        <fullName evidence="9">MFS transporter</fullName>
    </submittedName>
</protein>
<keyword evidence="10" id="KW-1185">Reference proteome</keyword>
<proteinExistence type="predicted"/>
<comment type="subcellular location">
    <subcellularLocation>
        <location evidence="1">Cell membrane</location>
        <topology evidence="1">Multi-pass membrane protein</topology>
    </subcellularLocation>
</comment>
<dbReference type="InterPro" id="IPR020846">
    <property type="entry name" value="MFS_dom"/>
</dbReference>
<dbReference type="InterPro" id="IPR011701">
    <property type="entry name" value="MFS"/>
</dbReference>
<keyword evidence="3" id="KW-1003">Cell membrane</keyword>
<dbReference type="PANTHER" id="PTHR23501">
    <property type="entry name" value="MAJOR FACILITATOR SUPERFAMILY"/>
    <property type="match status" value="1"/>
</dbReference>
<accession>A0A853GR65</accession>
<dbReference type="Pfam" id="PF07690">
    <property type="entry name" value="MFS_1"/>
    <property type="match status" value="1"/>
</dbReference>
<reference evidence="9 10" key="1">
    <citation type="submission" date="2020-07" db="EMBL/GenBank/DDBJ databases">
        <title>Taxonomic revisions and descriptions of new bacterial species based on genomic comparisons in the high-G+C-content subgroup of the family Alcaligenaceae.</title>
        <authorList>
            <person name="Szabo A."/>
            <person name="Felfoldi T."/>
        </authorList>
    </citation>
    <scope>NUCLEOTIDE SEQUENCE [LARGE SCALE GENOMIC DNA]</scope>
    <source>
        <strain evidence="9 10">DSM 25667</strain>
    </source>
</reference>
<feature type="transmembrane region" description="Helical" evidence="7">
    <location>
        <begin position="121"/>
        <end position="139"/>
    </location>
</feature>
<dbReference type="EMBL" id="JACCEV010000002">
    <property type="protein sequence ID" value="NYT85568.1"/>
    <property type="molecule type" value="Genomic_DNA"/>
</dbReference>
<keyword evidence="4 7" id="KW-0812">Transmembrane</keyword>
<dbReference type="Proteomes" id="UP000554144">
    <property type="component" value="Unassembled WGS sequence"/>
</dbReference>
<evidence type="ECO:0000256" key="1">
    <source>
        <dbReference type="ARBA" id="ARBA00004651"/>
    </source>
</evidence>
<feature type="transmembrane region" description="Helical" evidence="7">
    <location>
        <begin position="236"/>
        <end position="259"/>
    </location>
</feature>
<feature type="transmembrane region" description="Helical" evidence="7">
    <location>
        <begin position="58"/>
        <end position="77"/>
    </location>
</feature>
<feature type="transmembrane region" description="Helical" evidence="7">
    <location>
        <begin position="180"/>
        <end position="199"/>
    </location>
</feature>
<feature type="transmembrane region" description="Helical" evidence="7">
    <location>
        <begin position="89"/>
        <end position="115"/>
    </location>
</feature>
<dbReference type="InterPro" id="IPR036259">
    <property type="entry name" value="MFS_trans_sf"/>
</dbReference>
<sequence>MAPAVSASPSETGRVLSVRQSLLAMTGLAFLTMMVAVDQTVVGTALPTVVAELNGFELYAWVATAYLLTSVITIPIFGRLGDYYGRKPFVVASVVVFMLASVLCGISDSMVQLVFARALQGIGGGMLVATAFACVPDLFPDSHVRLRWQILLSSAFGIANAVGPTLGGFLTQYMGWRSVFFVNLPIGVLSLFFLWRYLPRIRQIQSADIRLDWQGAVLVALFLGSLQFFVELLPRYGAGLPMVSLGVFCGLMLTALIFWEKRCPHPLIPLDMFRNKSLAALFCLSLFMGFILFALLFYLPLMLQGGFGLTPQQVGLLITPLVVCITLGSVANARIIIRLSRPNHMLYAGFVLQVLACAGMVTAHQHTSQWLIVLYMMMAGLGLGFVMPNLTVFAQETAGRALLGISTAMLQSVRMIGGMLGTAIVGTMVTYYYTDGIRQAVPEGHGQPWLNLLENPQVLVNSRIQGDFMAQLEELGLSGQGLIEQARVVLVDAVHSGLVTALLMALIGLFWVYRVPVIHFTRTVGVKPAEKQVSSDE</sequence>
<dbReference type="OrthoDB" id="9807274at2"/>
<evidence type="ECO:0000256" key="6">
    <source>
        <dbReference type="ARBA" id="ARBA00023136"/>
    </source>
</evidence>
<dbReference type="PANTHER" id="PTHR23501:SF191">
    <property type="entry name" value="VACUOLAR BASIC AMINO ACID TRANSPORTER 4"/>
    <property type="match status" value="1"/>
</dbReference>
<feature type="transmembrane region" description="Helical" evidence="7">
    <location>
        <begin position="279"/>
        <end position="301"/>
    </location>
</feature>
<dbReference type="GO" id="GO:0005886">
    <property type="term" value="C:plasma membrane"/>
    <property type="evidence" value="ECO:0007669"/>
    <property type="project" value="UniProtKB-SubCell"/>
</dbReference>
<evidence type="ECO:0000256" key="4">
    <source>
        <dbReference type="ARBA" id="ARBA00022692"/>
    </source>
</evidence>
<keyword evidence="2" id="KW-0813">Transport</keyword>
<feature type="transmembrane region" description="Helical" evidence="7">
    <location>
        <begin position="22"/>
        <end position="46"/>
    </location>
</feature>
<feature type="transmembrane region" description="Helical" evidence="7">
    <location>
        <begin position="415"/>
        <end position="433"/>
    </location>
</feature>
<dbReference type="Gene3D" id="1.20.1720.10">
    <property type="entry name" value="Multidrug resistance protein D"/>
    <property type="match status" value="1"/>
</dbReference>
<feature type="domain" description="Major facilitator superfamily (MFS) profile" evidence="8">
    <location>
        <begin position="24"/>
        <end position="519"/>
    </location>
</feature>
<evidence type="ECO:0000256" key="5">
    <source>
        <dbReference type="ARBA" id="ARBA00022989"/>
    </source>
</evidence>
<dbReference type="PROSITE" id="PS50850">
    <property type="entry name" value="MFS"/>
    <property type="match status" value="1"/>
</dbReference>
<keyword evidence="6 7" id="KW-0472">Membrane</keyword>
<name>A0A853GR65_9BURK</name>
<dbReference type="SUPFAM" id="SSF103473">
    <property type="entry name" value="MFS general substrate transporter"/>
    <property type="match status" value="1"/>
</dbReference>
<feature type="transmembrane region" description="Helical" evidence="7">
    <location>
        <begin position="211"/>
        <end position="230"/>
    </location>
</feature>
<dbReference type="AlphaFoldDB" id="A0A853GR65"/>
<feature type="transmembrane region" description="Helical" evidence="7">
    <location>
        <begin position="313"/>
        <end position="333"/>
    </location>
</feature>
<keyword evidence="5 7" id="KW-1133">Transmembrane helix</keyword>
<dbReference type="Gene3D" id="1.20.1250.20">
    <property type="entry name" value="MFS general substrate transporter like domains"/>
    <property type="match status" value="1"/>
</dbReference>
<evidence type="ECO:0000256" key="7">
    <source>
        <dbReference type="SAM" id="Phobius"/>
    </source>
</evidence>